<organism evidence="2 3">
    <name type="scientific">Rhododendron griersonianum</name>
    <dbReference type="NCBI Taxonomy" id="479676"/>
    <lineage>
        <taxon>Eukaryota</taxon>
        <taxon>Viridiplantae</taxon>
        <taxon>Streptophyta</taxon>
        <taxon>Embryophyta</taxon>
        <taxon>Tracheophyta</taxon>
        <taxon>Spermatophyta</taxon>
        <taxon>Magnoliopsida</taxon>
        <taxon>eudicotyledons</taxon>
        <taxon>Gunneridae</taxon>
        <taxon>Pentapetalae</taxon>
        <taxon>asterids</taxon>
        <taxon>Ericales</taxon>
        <taxon>Ericaceae</taxon>
        <taxon>Ericoideae</taxon>
        <taxon>Rhodoreae</taxon>
        <taxon>Rhododendron</taxon>
    </lineage>
</organism>
<dbReference type="Proteomes" id="UP000823749">
    <property type="component" value="Chromosome 4"/>
</dbReference>
<sequence length="352" mass="39090">MVVYNGTSNSMVVYNGTSLAKFFLKHINALSPTPKNIAPEDSQTISNDGFGKFDQSDGEKEVEQPMPVAAIPLQSVPPLTTFKRNRHTRTLVSISEEPSKTLSSPKRRKALIPDSDEDTVSYPGTGRMTRSKQASSSHEVPIAEPIIEENPDIMVDLNQIGNPEDSSDPSNPCASNVENPIDSPPTISEILLPESLETPTPQGFDKSVHAPTEISLPSVDISTPEADVQPSLEEYTMLYTHSSEDTAHIIKEKTIPSKDQFEMCCQDLAYLKPSNLELTQRLQHGISNIRSDFPYIQDLFQERGALQMIEKDMENLHSQALFTRNSYREGTLKLQALRAHEEALLKSLADIR</sequence>
<evidence type="ECO:0000313" key="3">
    <source>
        <dbReference type="Proteomes" id="UP000823749"/>
    </source>
</evidence>
<name>A0AAV6KMD4_9ERIC</name>
<feature type="compositionally biased region" description="Polar residues" evidence="1">
    <location>
        <begin position="168"/>
        <end position="178"/>
    </location>
</feature>
<dbReference type="AlphaFoldDB" id="A0AAV6KMD4"/>
<gene>
    <name evidence="2" type="ORF">RHGRI_011255</name>
</gene>
<feature type="region of interest" description="Disordered" evidence="1">
    <location>
        <begin position="94"/>
        <end position="139"/>
    </location>
</feature>
<dbReference type="EMBL" id="JACTNZ010000004">
    <property type="protein sequence ID" value="KAG5553323.1"/>
    <property type="molecule type" value="Genomic_DNA"/>
</dbReference>
<evidence type="ECO:0000313" key="2">
    <source>
        <dbReference type="EMBL" id="KAG5553323.1"/>
    </source>
</evidence>
<protein>
    <submittedName>
        <fullName evidence="2">Uncharacterized protein</fullName>
    </submittedName>
</protein>
<keyword evidence="3" id="KW-1185">Reference proteome</keyword>
<comment type="caution">
    <text evidence="2">The sequence shown here is derived from an EMBL/GenBank/DDBJ whole genome shotgun (WGS) entry which is preliminary data.</text>
</comment>
<accession>A0AAV6KMD4</accession>
<reference evidence="2" key="1">
    <citation type="submission" date="2020-08" db="EMBL/GenBank/DDBJ databases">
        <title>Plant Genome Project.</title>
        <authorList>
            <person name="Zhang R.-G."/>
        </authorList>
    </citation>
    <scope>NUCLEOTIDE SEQUENCE</scope>
    <source>
        <strain evidence="2">WSP0</strain>
        <tissue evidence="2">Leaf</tissue>
    </source>
</reference>
<proteinExistence type="predicted"/>
<feature type="region of interest" description="Disordered" evidence="1">
    <location>
        <begin position="159"/>
        <end position="187"/>
    </location>
</feature>
<evidence type="ECO:0000256" key="1">
    <source>
        <dbReference type="SAM" id="MobiDB-lite"/>
    </source>
</evidence>